<dbReference type="InterPro" id="IPR000235">
    <property type="entry name" value="Ribosomal_uS7"/>
</dbReference>
<feature type="domain" description="Small ribosomal subunit protein uS7" evidence="9">
    <location>
        <begin position="113"/>
        <end position="275"/>
    </location>
</feature>
<name>A0AAN7CWH4_9PEZI</name>
<dbReference type="SUPFAM" id="SSF47973">
    <property type="entry name" value="Ribosomal protein S7"/>
    <property type="match status" value="1"/>
</dbReference>
<accession>A0AAN7CWH4</accession>
<organism evidence="10 11">
    <name type="scientific">Corynascus novoguineensis</name>
    <dbReference type="NCBI Taxonomy" id="1126955"/>
    <lineage>
        <taxon>Eukaryota</taxon>
        <taxon>Fungi</taxon>
        <taxon>Dikarya</taxon>
        <taxon>Ascomycota</taxon>
        <taxon>Pezizomycotina</taxon>
        <taxon>Sordariomycetes</taxon>
        <taxon>Sordariomycetidae</taxon>
        <taxon>Sordariales</taxon>
        <taxon>Chaetomiaceae</taxon>
        <taxon>Corynascus</taxon>
    </lineage>
</organism>
<sequence>MPPRLNIWSACRALSLRTRAFAQGPPPAAPALLARRGLADNTTSRSLDSNNSSALPPSMLPGSSQPPAYTSKENEEALNQLKMIEYGLNPLDPSVEGHKFGLPELPLPSQKHAKHRYDSVVSQVTRLLMQDGKLAKAQRDMAIILNYLRTSPPPRLDPSRPLLPGAPPAHHLPLDPALYLALAIDSVAPLVKLRGFKGLAGGGKSLEVPVPLRARQRRRMAFMWILDVVRKKKSKGSGRTMFPHRVAEEIVAVVEGRSSVWDKRTQVHKLGTANRANLTHQGVKGMI</sequence>
<evidence type="ECO:0000256" key="6">
    <source>
        <dbReference type="ARBA" id="ARBA00037226"/>
    </source>
</evidence>
<evidence type="ECO:0000256" key="4">
    <source>
        <dbReference type="ARBA" id="ARBA00023128"/>
    </source>
</evidence>
<dbReference type="EMBL" id="MU857622">
    <property type="protein sequence ID" value="KAK4249579.1"/>
    <property type="molecule type" value="Genomic_DNA"/>
</dbReference>
<dbReference type="Proteomes" id="UP001303647">
    <property type="component" value="Unassembled WGS sequence"/>
</dbReference>
<dbReference type="CDD" id="cd14868">
    <property type="entry name" value="uS7_Mitochondria_Fungi"/>
    <property type="match status" value="1"/>
</dbReference>
<dbReference type="FunFam" id="1.10.455.10:FF:000006">
    <property type="entry name" value="37S ribosomal protein S7, mitochondrial"/>
    <property type="match status" value="1"/>
</dbReference>
<evidence type="ECO:0000256" key="7">
    <source>
        <dbReference type="ARBA" id="ARBA00039306"/>
    </source>
</evidence>
<evidence type="ECO:0000256" key="2">
    <source>
        <dbReference type="ARBA" id="ARBA00007151"/>
    </source>
</evidence>
<feature type="compositionally biased region" description="Polar residues" evidence="8">
    <location>
        <begin position="42"/>
        <end position="68"/>
    </location>
</feature>
<dbReference type="PANTHER" id="PTHR11205">
    <property type="entry name" value="RIBOSOMAL PROTEIN S7"/>
    <property type="match status" value="1"/>
</dbReference>
<reference evidence="10" key="2">
    <citation type="submission" date="2023-05" db="EMBL/GenBank/DDBJ databases">
        <authorList>
            <consortium name="Lawrence Berkeley National Laboratory"/>
            <person name="Steindorff A."/>
            <person name="Hensen N."/>
            <person name="Bonometti L."/>
            <person name="Westerberg I."/>
            <person name="Brannstrom I.O."/>
            <person name="Guillou S."/>
            <person name="Cros-Aarteil S."/>
            <person name="Calhoun S."/>
            <person name="Haridas S."/>
            <person name="Kuo A."/>
            <person name="Mondo S."/>
            <person name="Pangilinan J."/>
            <person name="Riley R."/>
            <person name="Labutti K."/>
            <person name="Andreopoulos B."/>
            <person name="Lipzen A."/>
            <person name="Chen C."/>
            <person name="Yanf M."/>
            <person name="Daum C."/>
            <person name="Ng V."/>
            <person name="Clum A."/>
            <person name="Ohm R."/>
            <person name="Martin F."/>
            <person name="Silar P."/>
            <person name="Natvig D."/>
            <person name="Lalanne C."/>
            <person name="Gautier V."/>
            <person name="Ament-Velasquez S.L."/>
            <person name="Kruys A."/>
            <person name="Hutchinson M.I."/>
            <person name="Powell A.J."/>
            <person name="Barry K."/>
            <person name="Miller A.N."/>
            <person name="Grigoriev I.V."/>
            <person name="Debuchy R."/>
            <person name="Gladieux P."/>
            <person name="Thoren M.H."/>
            <person name="Johannesson H."/>
        </authorList>
    </citation>
    <scope>NUCLEOTIDE SEQUENCE</scope>
    <source>
        <strain evidence="10">CBS 359.72</strain>
    </source>
</reference>
<evidence type="ECO:0000256" key="8">
    <source>
        <dbReference type="SAM" id="MobiDB-lite"/>
    </source>
</evidence>
<reference evidence="10" key="1">
    <citation type="journal article" date="2023" name="Mol. Phylogenet. Evol.">
        <title>Genome-scale phylogeny and comparative genomics of the fungal order Sordariales.</title>
        <authorList>
            <person name="Hensen N."/>
            <person name="Bonometti L."/>
            <person name="Westerberg I."/>
            <person name="Brannstrom I.O."/>
            <person name="Guillou S."/>
            <person name="Cros-Aarteil S."/>
            <person name="Calhoun S."/>
            <person name="Haridas S."/>
            <person name="Kuo A."/>
            <person name="Mondo S."/>
            <person name="Pangilinan J."/>
            <person name="Riley R."/>
            <person name="LaButti K."/>
            <person name="Andreopoulos B."/>
            <person name="Lipzen A."/>
            <person name="Chen C."/>
            <person name="Yan M."/>
            <person name="Daum C."/>
            <person name="Ng V."/>
            <person name="Clum A."/>
            <person name="Steindorff A."/>
            <person name="Ohm R.A."/>
            <person name="Martin F."/>
            <person name="Silar P."/>
            <person name="Natvig D.O."/>
            <person name="Lalanne C."/>
            <person name="Gautier V."/>
            <person name="Ament-Velasquez S.L."/>
            <person name="Kruys A."/>
            <person name="Hutchinson M.I."/>
            <person name="Powell A.J."/>
            <person name="Barry K."/>
            <person name="Miller A.N."/>
            <person name="Grigoriev I.V."/>
            <person name="Debuchy R."/>
            <person name="Gladieux P."/>
            <person name="Hiltunen Thoren M."/>
            <person name="Johannesson H."/>
        </authorList>
    </citation>
    <scope>NUCLEOTIDE SEQUENCE</scope>
    <source>
        <strain evidence="10">CBS 359.72</strain>
    </source>
</reference>
<comment type="similarity">
    <text evidence="2">Belongs to the universal ribosomal protein uS7 family.</text>
</comment>
<dbReference type="InterPro" id="IPR023798">
    <property type="entry name" value="Ribosomal_uS7_dom"/>
</dbReference>
<keyword evidence="3 10" id="KW-0689">Ribosomal protein</keyword>
<comment type="caution">
    <text evidence="10">The sequence shown here is derived from an EMBL/GenBank/DDBJ whole genome shotgun (WGS) entry which is preliminary data.</text>
</comment>
<comment type="subcellular location">
    <subcellularLocation>
        <location evidence="1">Mitochondrion</location>
    </subcellularLocation>
</comment>
<feature type="region of interest" description="Disordered" evidence="8">
    <location>
        <begin position="42"/>
        <end position="72"/>
    </location>
</feature>
<dbReference type="GO" id="GO:1990904">
    <property type="term" value="C:ribonucleoprotein complex"/>
    <property type="evidence" value="ECO:0007669"/>
    <property type="project" value="UniProtKB-KW"/>
</dbReference>
<comment type="function">
    <text evidence="6">Component of the mitochondrial ribosome (mitoribosome), a dedicated translation machinery responsible for the synthesis of mitochondrial genome-encoded proteins, including at least some of the essential transmembrane subunits of the mitochondrial respiratory chain. The mitoribosomes are attached to the mitochondrial inner membrane and translation products are cotranslationally integrated into the membrane.</text>
</comment>
<dbReference type="GO" id="GO:0005840">
    <property type="term" value="C:ribosome"/>
    <property type="evidence" value="ECO:0007669"/>
    <property type="project" value="UniProtKB-KW"/>
</dbReference>
<dbReference type="GO" id="GO:0005739">
    <property type="term" value="C:mitochondrion"/>
    <property type="evidence" value="ECO:0007669"/>
    <property type="project" value="UniProtKB-SubCell"/>
</dbReference>
<gene>
    <name evidence="10" type="ORF">C7999DRAFT_12656</name>
</gene>
<proteinExistence type="inferred from homology"/>
<dbReference type="InterPro" id="IPR036823">
    <property type="entry name" value="Ribosomal_uS7_dom_sf"/>
</dbReference>
<evidence type="ECO:0000256" key="3">
    <source>
        <dbReference type="ARBA" id="ARBA00022980"/>
    </source>
</evidence>
<dbReference type="AlphaFoldDB" id="A0AAN7CWH4"/>
<evidence type="ECO:0000313" key="11">
    <source>
        <dbReference type="Proteomes" id="UP001303647"/>
    </source>
</evidence>
<dbReference type="Gene3D" id="1.10.455.10">
    <property type="entry name" value="Ribosomal protein S7 domain"/>
    <property type="match status" value="1"/>
</dbReference>
<evidence type="ECO:0000256" key="1">
    <source>
        <dbReference type="ARBA" id="ARBA00004173"/>
    </source>
</evidence>
<dbReference type="Pfam" id="PF00177">
    <property type="entry name" value="Ribosomal_S7"/>
    <property type="match status" value="1"/>
</dbReference>
<keyword evidence="5" id="KW-0687">Ribonucleoprotein</keyword>
<evidence type="ECO:0000313" key="10">
    <source>
        <dbReference type="EMBL" id="KAK4249579.1"/>
    </source>
</evidence>
<evidence type="ECO:0000256" key="5">
    <source>
        <dbReference type="ARBA" id="ARBA00023274"/>
    </source>
</evidence>
<dbReference type="GO" id="GO:0006412">
    <property type="term" value="P:translation"/>
    <property type="evidence" value="ECO:0007669"/>
    <property type="project" value="InterPro"/>
</dbReference>
<evidence type="ECO:0000259" key="9">
    <source>
        <dbReference type="Pfam" id="PF00177"/>
    </source>
</evidence>
<keyword evidence="11" id="KW-1185">Reference proteome</keyword>
<dbReference type="InterPro" id="IPR047988">
    <property type="entry name" value="Ribosomal_uS7m_fungi"/>
</dbReference>
<keyword evidence="4" id="KW-0496">Mitochondrion</keyword>
<protein>
    <recommendedName>
        <fullName evidence="7">Small ribosomal subunit protein uS7m</fullName>
    </recommendedName>
</protein>